<dbReference type="SUPFAM" id="SSF53098">
    <property type="entry name" value="Ribonuclease H-like"/>
    <property type="match status" value="1"/>
</dbReference>
<dbReference type="EMBL" id="JAPWTJ010000405">
    <property type="protein sequence ID" value="KAJ8978754.1"/>
    <property type="molecule type" value="Genomic_DNA"/>
</dbReference>
<gene>
    <name evidence="1" type="ORF">NQ317_002159</name>
</gene>
<reference evidence="1" key="1">
    <citation type="journal article" date="2023" name="Insect Mol. Biol.">
        <title>Genome sequencing provides insights into the evolution of gene families encoding plant cell wall-degrading enzymes in longhorned beetles.</title>
        <authorList>
            <person name="Shin N.R."/>
            <person name="Okamura Y."/>
            <person name="Kirsch R."/>
            <person name="Pauchet Y."/>
        </authorList>
    </citation>
    <scope>NUCLEOTIDE SEQUENCE</scope>
    <source>
        <strain evidence="1">MMC_N1</strain>
    </source>
</reference>
<evidence type="ECO:0000313" key="1">
    <source>
        <dbReference type="EMBL" id="KAJ8978754.1"/>
    </source>
</evidence>
<accession>A0ABQ9JKL6</accession>
<keyword evidence="2" id="KW-1185">Reference proteome</keyword>
<comment type="caution">
    <text evidence="1">The sequence shown here is derived from an EMBL/GenBank/DDBJ whole genome shotgun (WGS) entry which is preliminary data.</text>
</comment>
<name>A0ABQ9JKL6_9CUCU</name>
<sequence>MSTLDRIAPDRKTFESIHRRLYETGTLRRNGGSGTPRTERTVELEEDDVLNIIEEDPGISLLASVDVFYWRLSTLKLTKQLSGSQCSQKMSGILDIAEAKVWVISYPGDLLFLPRATLLSQSCNGHLGLKETSGTQIPFWEAVKAIMVHSNKLPAQRSLSIIERSRDIISLMKNCLTEYGDALGHLAEQKEVTLVWVLGHSLIPGNEKANELARLGSVQDLDPDPICF</sequence>
<proteinExistence type="predicted"/>
<dbReference type="InterPro" id="IPR036397">
    <property type="entry name" value="RNaseH_sf"/>
</dbReference>
<organism evidence="1 2">
    <name type="scientific">Molorchus minor</name>
    <dbReference type="NCBI Taxonomy" id="1323400"/>
    <lineage>
        <taxon>Eukaryota</taxon>
        <taxon>Metazoa</taxon>
        <taxon>Ecdysozoa</taxon>
        <taxon>Arthropoda</taxon>
        <taxon>Hexapoda</taxon>
        <taxon>Insecta</taxon>
        <taxon>Pterygota</taxon>
        <taxon>Neoptera</taxon>
        <taxon>Endopterygota</taxon>
        <taxon>Coleoptera</taxon>
        <taxon>Polyphaga</taxon>
        <taxon>Cucujiformia</taxon>
        <taxon>Chrysomeloidea</taxon>
        <taxon>Cerambycidae</taxon>
        <taxon>Lamiinae</taxon>
        <taxon>Monochamini</taxon>
        <taxon>Molorchus</taxon>
    </lineage>
</organism>
<evidence type="ECO:0008006" key="3">
    <source>
        <dbReference type="Google" id="ProtNLM"/>
    </source>
</evidence>
<dbReference type="InterPro" id="IPR012337">
    <property type="entry name" value="RNaseH-like_sf"/>
</dbReference>
<protein>
    <recommendedName>
        <fullName evidence="3">RNase H type-1 domain-containing protein</fullName>
    </recommendedName>
</protein>
<dbReference type="Gene3D" id="3.30.420.10">
    <property type="entry name" value="Ribonuclease H-like superfamily/Ribonuclease H"/>
    <property type="match status" value="1"/>
</dbReference>
<evidence type="ECO:0000313" key="2">
    <source>
        <dbReference type="Proteomes" id="UP001162164"/>
    </source>
</evidence>
<dbReference type="Proteomes" id="UP001162164">
    <property type="component" value="Unassembled WGS sequence"/>
</dbReference>